<dbReference type="GO" id="GO:0005737">
    <property type="term" value="C:cytoplasm"/>
    <property type="evidence" value="ECO:0007669"/>
    <property type="project" value="TreeGrafter"/>
</dbReference>
<proteinExistence type="inferred from homology"/>
<dbReference type="NCBIfam" id="TIGR01499">
    <property type="entry name" value="folC"/>
    <property type="match status" value="1"/>
</dbReference>
<evidence type="ECO:0000256" key="3">
    <source>
        <dbReference type="ARBA" id="ARBA00022723"/>
    </source>
</evidence>
<evidence type="ECO:0000256" key="2">
    <source>
        <dbReference type="ARBA" id="ARBA00022598"/>
    </source>
</evidence>
<gene>
    <name evidence="7" type="ORF">Sdiek1_2081</name>
</gene>
<comment type="similarity">
    <text evidence="1">Belongs to the folylpolyglutamate synthase family.</text>
</comment>
<dbReference type="OrthoDB" id="9809356at2"/>
<evidence type="ECO:0000256" key="1">
    <source>
        <dbReference type="ARBA" id="ARBA00008276"/>
    </source>
</evidence>
<evidence type="ECO:0000256" key="4">
    <source>
        <dbReference type="ARBA" id="ARBA00022741"/>
    </source>
</evidence>
<dbReference type="GO" id="GO:0046654">
    <property type="term" value="P:tetrahydrofolate biosynthetic process"/>
    <property type="evidence" value="ECO:0007669"/>
    <property type="project" value="UniProtKB-UniPathway"/>
</dbReference>
<dbReference type="KEGG" id="suls:Sdiek1_2081"/>
<dbReference type="Gene3D" id="3.90.190.20">
    <property type="entry name" value="Mur ligase, C-terminal domain"/>
    <property type="match status" value="1"/>
</dbReference>
<keyword evidence="5" id="KW-0067">ATP-binding</keyword>
<dbReference type="GO" id="GO:0004326">
    <property type="term" value="F:tetrahydrofolylpolyglutamate synthase activity"/>
    <property type="evidence" value="ECO:0007669"/>
    <property type="project" value="InterPro"/>
</dbReference>
<dbReference type="GO" id="GO:0046872">
    <property type="term" value="F:metal ion binding"/>
    <property type="evidence" value="ECO:0007669"/>
    <property type="project" value="UniProtKB-KW"/>
</dbReference>
<name>A0A1Y0HMS3_9BACT</name>
<dbReference type="Proteomes" id="UP000196005">
    <property type="component" value="Chromosome"/>
</dbReference>
<dbReference type="RefSeq" id="WP_087439025.1">
    <property type="nucleotide sequence ID" value="NZ_CP021416.1"/>
</dbReference>
<keyword evidence="4" id="KW-0547">Nucleotide-binding</keyword>
<keyword evidence="8" id="KW-1185">Reference proteome</keyword>
<dbReference type="SUPFAM" id="SSF53244">
    <property type="entry name" value="MurD-like peptide ligases, peptide-binding domain"/>
    <property type="match status" value="1"/>
</dbReference>
<dbReference type="GO" id="GO:0005524">
    <property type="term" value="F:ATP binding"/>
    <property type="evidence" value="ECO:0007669"/>
    <property type="project" value="UniProtKB-KW"/>
</dbReference>
<dbReference type="InterPro" id="IPR001645">
    <property type="entry name" value="Folylpolyglutamate_synth"/>
</dbReference>
<evidence type="ECO:0000256" key="5">
    <source>
        <dbReference type="ARBA" id="ARBA00022840"/>
    </source>
</evidence>
<evidence type="ECO:0000313" key="8">
    <source>
        <dbReference type="Proteomes" id="UP000196005"/>
    </source>
</evidence>
<dbReference type="PANTHER" id="PTHR11136">
    <property type="entry name" value="FOLYLPOLYGLUTAMATE SYNTHASE-RELATED"/>
    <property type="match status" value="1"/>
</dbReference>
<keyword evidence="2 7" id="KW-0436">Ligase</keyword>
<accession>A0A1Y0HMS3</accession>
<dbReference type="Gene3D" id="3.40.1190.10">
    <property type="entry name" value="Mur-like, catalytic domain"/>
    <property type="match status" value="1"/>
</dbReference>
<dbReference type="EC" id="6.3.2.12" evidence="7"/>
<evidence type="ECO:0000256" key="6">
    <source>
        <dbReference type="ARBA" id="ARBA00022842"/>
    </source>
</evidence>
<protein>
    <submittedName>
        <fullName evidence="7">Dihydrofolate synthase/folylpolyglutamate synthase</fullName>
        <ecNumber evidence="7">6.3.2.12</ecNumber>
    </submittedName>
</protein>
<dbReference type="SUPFAM" id="SSF53623">
    <property type="entry name" value="MurD-like peptide ligases, catalytic domain"/>
    <property type="match status" value="1"/>
</dbReference>
<sequence length="384" mass="43161">MQLQPFLATKPLFYDEIDYARMPKAYQSIVSHLRLPKIIHIVGTNGKGTTGRFLAHMLFHNGLQVGHYTSPHILKFNERIWLNGTDIDDETLEQAHEELLVWLDPDMAESLSYFEYTTLLAMSIFCKRCDYVVLEAGLGGEFDATNVFPKCLSIITPIGLDHQSFLGQTIEEIAQTKINSATGDIVLAKQYDAKIHPIALTKVKELKSHLYDVNDFFDKTFSSKLDGYSDKFGLPMYLKENFKTALCALNVLGYDSNLDIFSPVVLQGRCQKLLPNVTVDVGHNVMAAEALVASLGEKKVVLVYNSYKDKDFKTILKILKPVVEEVQVIEIDSPRAADKRDIYIVAKALELPISSFITIQSDKEYLVFGSFSVVEAFLKGLSEK</sequence>
<organism evidence="7 8">
    <name type="scientific">Sulfurospirillum diekertiae</name>
    <dbReference type="NCBI Taxonomy" id="1854492"/>
    <lineage>
        <taxon>Bacteria</taxon>
        <taxon>Pseudomonadati</taxon>
        <taxon>Campylobacterota</taxon>
        <taxon>Epsilonproteobacteria</taxon>
        <taxon>Campylobacterales</taxon>
        <taxon>Sulfurospirillaceae</taxon>
        <taxon>Sulfurospirillum</taxon>
    </lineage>
</organism>
<dbReference type="InterPro" id="IPR036615">
    <property type="entry name" value="Mur_ligase_C_dom_sf"/>
</dbReference>
<dbReference type="AlphaFoldDB" id="A0A1Y0HMS3"/>
<dbReference type="UniPathway" id="UPA00077">
    <property type="reaction ID" value="UER00157"/>
</dbReference>
<evidence type="ECO:0000313" key="7">
    <source>
        <dbReference type="EMBL" id="ARU49240.1"/>
    </source>
</evidence>
<dbReference type="InterPro" id="IPR036565">
    <property type="entry name" value="Mur-like_cat_sf"/>
</dbReference>
<dbReference type="GO" id="GO:0008841">
    <property type="term" value="F:dihydrofolate synthase activity"/>
    <property type="evidence" value="ECO:0007669"/>
    <property type="project" value="UniProtKB-EC"/>
</dbReference>
<dbReference type="PANTHER" id="PTHR11136:SF0">
    <property type="entry name" value="DIHYDROFOLATE SYNTHETASE-RELATED"/>
    <property type="match status" value="1"/>
</dbReference>
<keyword evidence="6" id="KW-0460">Magnesium</keyword>
<reference evidence="8" key="1">
    <citation type="submission" date="2017-05" db="EMBL/GenBank/DDBJ databases">
        <title>Dechlorination kinetics govern the competition between two new strains of the genus Sulfurospirillum.</title>
        <authorList>
            <person name="Buttet G.F."/>
            <person name="Murray A.M."/>
            <person name="Goris T."/>
            <person name="Burion M."/>
            <person name="Lin B."/>
            <person name="Rolle M."/>
            <person name="Maillard J."/>
        </authorList>
    </citation>
    <scope>NUCLEOTIDE SEQUENCE [LARGE SCALE GENOMIC DNA]</scope>
    <source>
        <strain evidence="8">SL2-1</strain>
    </source>
</reference>
<keyword evidence="3" id="KW-0479">Metal-binding</keyword>
<dbReference type="EMBL" id="CP021416">
    <property type="protein sequence ID" value="ARU49240.1"/>
    <property type="molecule type" value="Genomic_DNA"/>
</dbReference>